<keyword evidence="2" id="KW-1133">Transmembrane helix</keyword>
<keyword evidence="5" id="KW-1185">Reference proteome</keyword>
<feature type="compositionally biased region" description="Polar residues" evidence="1">
    <location>
        <begin position="97"/>
        <end position="113"/>
    </location>
</feature>
<evidence type="ECO:0000256" key="2">
    <source>
        <dbReference type="SAM" id="Phobius"/>
    </source>
</evidence>
<dbReference type="InterPro" id="IPR012495">
    <property type="entry name" value="TadE-like_dom"/>
</dbReference>
<protein>
    <submittedName>
        <fullName evidence="4">Flp pilus assembly pilin Flp</fullName>
    </submittedName>
</protein>
<sequence length="185" mass="19531">MAAVEFALIAPVVVLMVVGTIEIAHMLTVQVSLDGAVAEAARAAAVRLGQSEDTRDAAMREYVTRRMSAFPIANGQSVTIATTVYRTFGSSYPEGFTDSNSNGRYDGPTSSTPGEPFDDRNKNGVRDLASAITGKLGGPGDVVTYTAEFPAALYFDYFSTITGANGFTLKATTVLRNEPVKSNGT</sequence>
<dbReference type="Pfam" id="PF07811">
    <property type="entry name" value="TadE"/>
    <property type="match status" value="1"/>
</dbReference>
<accession>A0A7W7KCV9</accession>
<feature type="region of interest" description="Disordered" evidence="1">
    <location>
        <begin position="95"/>
        <end position="123"/>
    </location>
</feature>
<proteinExistence type="predicted"/>
<feature type="transmembrane region" description="Helical" evidence="2">
    <location>
        <begin position="6"/>
        <end position="24"/>
    </location>
</feature>
<dbReference type="RefSeq" id="WP_184249351.1">
    <property type="nucleotide sequence ID" value="NZ_JACHLR010000023.1"/>
</dbReference>
<keyword evidence="2" id="KW-0812">Transmembrane</keyword>
<evidence type="ECO:0000259" key="3">
    <source>
        <dbReference type="Pfam" id="PF07811"/>
    </source>
</evidence>
<dbReference type="Proteomes" id="UP000555448">
    <property type="component" value="Unassembled WGS sequence"/>
</dbReference>
<evidence type="ECO:0000256" key="1">
    <source>
        <dbReference type="SAM" id="MobiDB-lite"/>
    </source>
</evidence>
<comment type="caution">
    <text evidence="4">The sequence shown here is derived from an EMBL/GenBank/DDBJ whole genome shotgun (WGS) entry which is preliminary data.</text>
</comment>
<gene>
    <name evidence="4" type="ORF">HNO88_003836</name>
</gene>
<organism evidence="4 5">
    <name type="scientific">Novosphingobium chloroacetimidivorans</name>
    <dbReference type="NCBI Taxonomy" id="1428314"/>
    <lineage>
        <taxon>Bacteria</taxon>
        <taxon>Pseudomonadati</taxon>
        <taxon>Pseudomonadota</taxon>
        <taxon>Alphaproteobacteria</taxon>
        <taxon>Sphingomonadales</taxon>
        <taxon>Sphingomonadaceae</taxon>
        <taxon>Novosphingobium</taxon>
    </lineage>
</organism>
<reference evidence="4 5" key="1">
    <citation type="submission" date="2020-08" db="EMBL/GenBank/DDBJ databases">
        <title>Functional genomics of gut bacteria from endangered species of beetles.</title>
        <authorList>
            <person name="Carlos-Shanley C."/>
        </authorList>
    </citation>
    <scope>NUCLEOTIDE SEQUENCE [LARGE SCALE GENOMIC DNA]</scope>
    <source>
        <strain evidence="4 5">S00245</strain>
    </source>
</reference>
<evidence type="ECO:0000313" key="5">
    <source>
        <dbReference type="Proteomes" id="UP000555448"/>
    </source>
</evidence>
<name>A0A7W7KCV9_9SPHN</name>
<evidence type="ECO:0000313" key="4">
    <source>
        <dbReference type="EMBL" id="MBB4860492.1"/>
    </source>
</evidence>
<dbReference type="AlphaFoldDB" id="A0A7W7KCV9"/>
<keyword evidence="2" id="KW-0472">Membrane</keyword>
<dbReference type="EMBL" id="JACHLR010000023">
    <property type="protein sequence ID" value="MBB4860492.1"/>
    <property type="molecule type" value="Genomic_DNA"/>
</dbReference>
<feature type="domain" description="TadE-like" evidence="3">
    <location>
        <begin position="2"/>
        <end position="42"/>
    </location>
</feature>